<feature type="region of interest" description="Disordered" evidence="1">
    <location>
        <begin position="189"/>
        <end position="229"/>
    </location>
</feature>
<protein>
    <submittedName>
        <fullName evidence="3">Uncharacterized protein</fullName>
    </submittedName>
</protein>
<sequence>MSRIIVIHFAALLLLFLFGLGTLAMKGDRIEMLDGSHKRLSAKANTPNPNLDNLSVHGKKVENLLTKHDKSTVVHDRVFESWWNHADAENNRNREHSTMNMHAEEIESHEKKKKSIIGRVRSKIPILSKKDEQKGIALHQKFNHAKQKKDKYRQVMREVASDAAIHHKAGNFVDHDVRYVTQMNFDNSSELGYRSDGRHVTTAPNSPPGSPKLTRSGSGSSRKTVGTST</sequence>
<feature type="signal peptide" evidence="2">
    <location>
        <begin position="1"/>
        <end position="24"/>
    </location>
</feature>
<dbReference type="InParanoid" id="A0A316VPT9"/>
<evidence type="ECO:0000256" key="2">
    <source>
        <dbReference type="SAM" id="SignalP"/>
    </source>
</evidence>
<gene>
    <name evidence="3" type="ORF">FA14DRAFT_153501</name>
</gene>
<dbReference type="AlphaFoldDB" id="A0A316VPT9"/>
<dbReference type="Proteomes" id="UP000245771">
    <property type="component" value="Unassembled WGS sequence"/>
</dbReference>
<evidence type="ECO:0000256" key="1">
    <source>
        <dbReference type="SAM" id="MobiDB-lite"/>
    </source>
</evidence>
<feature type="chain" id="PRO_5016241658" evidence="2">
    <location>
        <begin position="25"/>
        <end position="229"/>
    </location>
</feature>
<evidence type="ECO:0000313" key="3">
    <source>
        <dbReference type="EMBL" id="PWN38171.1"/>
    </source>
</evidence>
<dbReference type="EMBL" id="KZ819602">
    <property type="protein sequence ID" value="PWN38171.1"/>
    <property type="molecule type" value="Genomic_DNA"/>
</dbReference>
<feature type="compositionally biased region" description="Polar residues" evidence="1">
    <location>
        <begin position="213"/>
        <end position="229"/>
    </location>
</feature>
<keyword evidence="2" id="KW-0732">Signal</keyword>
<proteinExistence type="predicted"/>
<reference evidence="3 4" key="1">
    <citation type="journal article" date="2018" name="Mol. Biol. Evol.">
        <title>Broad Genomic Sampling Reveals a Smut Pathogenic Ancestry of the Fungal Clade Ustilaginomycotina.</title>
        <authorList>
            <person name="Kijpornyongpan T."/>
            <person name="Mondo S.J."/>
            <person name="Barry K."/>
            <person name="Sandor L."/>
            <person name="Lee J."/>
            <person name="Lipzen A."/>
            <person name="Pangilinan J."/>
            <person name="LaButti K."/>
            <person name="Hainaut M."/>
            <person name="Henrissat B."/>
            <person name="Grigoriev I.V."/>
            <person name="Spatafora J.W."/>
            <person name="Aime M.C."/>
        </authorList>
    </citation>
    <scope>NUCLEOTIDE SEQUENCE [LARGE SCALE GENOMIC DNA]</scope>
    <source>
        <strain evidence="3 4">MCA 3882</strain>
    </source>
</reference>
<evidence type="ECO:0000313" key="4">
    <source>
        <dbReference type="Proteomes" id="UP000245771"/>
    </source>
</evidence>
<organism evidence="3 4">
    <name type="scientific">Meira miltonrushii</name>
    <dbReference type="NCBI Taxonomy" id="1280837"/>
    <lineage>
        <taxon>Eukaryota</taxon>
        <taxon>Fungi</taxon>
        <taxon>Dikarya</taxon>
        <taxon>Basidiomycota</taxon>
        <taxon>Ustilaginomycotina</taxon>
        <taxon>Exobasidiomycetes</taxon>
        <taxon>Exobasidiales</taxon>
        <taxon>Brachybasidiaceae</taxon>
        <taxon>Meira</taxon>
    </lineage>
</organism>
<dbReference type="GeneID" id="37019384"/>
<dbReference type="RefSeq" id="XP_025358473.1">
    <property type="nucleotide sequence ID" value="XM_025497603.1"/>
</dbReference>
<keyword evidence="4" id="KW-1185">Reference proteome</keyword>
<name>A0A316VPT9_9BASI</name>
<accession>A0A316VPT9</accession>